<evidence type="ECO:0000256" key="1">
    <source>
        <dbReference type="ARBA" id="ARBA00004117"/>
    </source>
</evidence>
<evidence type="ECO:0000259" key="7">
    <source>
        <dbReference type="Pfam" id="PF00460"/>
    </source>
</evidence>
<dbReference type="EMBL" id="CP093442">
    <property type="protein sequence ID" value="UOF00857.1"/>
    <property type="molecule type" value="Genomic_DNA"/>
</dbReference>
<sequence>MSNLFDKTTNALASSIAMRQIRNNVISSNIANAETPGYHAKKMDFEGALQRALDLDGQSALSTSDSKHFGIGGVSVTKTRPDIYDDPEGAVNNDGNTVDLEKEMSALSENAIMYKTALQLINKKMAALKYAATDGGR</sequence>
<keyword evidence="8" id="KW-0969">Cilium</keyword>
<dbReference type="InterPro" id="IPR001444">
    <property type="entry name" value="Flag_bb_rod_N"/>
</dbReference>
<evidence type="ECO:0000313" key="8">
    <source>
        <dbReference type="EMBL" id="UOF00857.1"/>
    </source>
</evidence>
<dbReference type="NCBIfam" id="TIGR01396">
    <property type="entry name" value="FlgB"/>
    <property type="match status" value="1"/>
</dbReference>
<dbReference type="PANTHER" id="PTHR30435:SF12">
    <property type="entry name" value="FLAGELLAR BASAL BODY ROD PROTEIN FLGB"/>
    <property type="match status" value="1"/>
</dbReference>
<proteinExistence type="inferred from homology"/>
<evidence type="ECO:0000256" key="5">
    <source>
        <dbReference type="ARBA" id="ARBA00024934"/>
    </source>
</evidence>
<keyword evidence="8" id="KW-0282">Flagellum</keyword>
<keyword evidence="9" id="KW-1185">Reference proteome</keyword>
<dbReference type="InterPro" id="IPR006300">
    <property type="entry name" value="FlgB"/>
</dbReference>
<dbReference type="Proteomes" id="UP000830116">
    <property type="component" value="Chromosome"/>
</dbReference>
<feature type="domain" description="Flagellar basal body rod protein N-terminal" evidence="7">
    <location>
        <begin position="18"/>
        <end position="38"/>
    </location>
</feature>
<protein>
    <recommendedName>
        <fullName evidence="3 6">Flagellar basal body rod protein FlgB</fullName>
    </recommendedName>
</protein>
<dbReference type="PANTHER" id="PTHR30435">
    <property type="entry name" value="FLAGELLAR PROTEIN"/>
    <property type="match status" value="1"/>
</dbReference>
<name>A0ABY4CAC7_9BACT</name>
<evidence type="ECO:0000256" key="2">
    <source>
        <dbReference type="ARBA" id="ARBA00009677"/>
    </source>
</evidence>
<accession>A0ABY4CAC7</accession>
<reference evidence="8" key="1">
    <citation type="submission" date="2022-03" db="EMBL/GenBank/DDBJ databases">
        <title>Genome Identification and Characterization of new species Bdellovibrio reynosense LBG001 sp. nov. from a Mexico soil sample.</title>
        <authorList>
            <person name="Camilli A."/>
            <person name="Ajao Y."/>
            <person name="Guo X."/>
        </authorList>
    </citation>
    <scope>NUCLEOTIDE SEQUENCE</scope>
    <source>
        <strain evidence="8">LBG001</strain>
    </source>
</reference>
<evidence type="ECO:0000313" key="9">
    <source>
        <dbReference type="Proteomes" id="UP000830116"/>
    </source>
</evidence>
<keyword evidence="4 6" id="KW-0975">Bacterial flagellum</keyword>
<evidence type="ECO:0000256" key="3">
    <source>
        <dbReference type="ARBA" id="ARBA00014376"/>
    </source>
</evidence>
<dbReference type="RefSeq" id="WP_243537031.1">
    <property type="nucleotide sequence ID" value="NZ_CP093442.1"/>
</dbReference>
<dbReference type="PIRSF" id="PIRSF002889">
    <property type="entry name" value="Rod_FlgB"/>
    <property type="match status" value="1"/>
</dbReference>
<comment type="function">
    <text evidence="5 6">Structural component of flagellum, the bacterial motility apparatus. Part of the rod structure of flagellar basal body.</text>
</comment>
<comment type="similarity">
    <text evidence="2 6">Belongs to the flagella basal body rod proteins family.</text>
</comment>
<organism evidence="8 9">
    <name type="scientific">Bdellovibrio reynosensis</name>
    <dbReference type="NCBI Taxonomy" id="2835041"/>
    <lineage>
        <taxon>Bacteria</taxon>
        <taxon>Pseudomonadati</taxon>
        <taxon>Bdellovibrionota</taxon>
        <taxon>Bdellovibrionia</taxon>
        <taxon>Bdellovibrionales</taxon>
        <taxon>Pseudobdellovibrionaceae</taxon>
        <taxon>Bdellovibrio</taxon>
    </lineage>
</organism>
<evidence type="ECO:0000256" key="4">
    <source>
        <dbReference type="ARBA" id="ARBA00023143"/>
    </source>
</evidence>
<evidence type="ECO:0000256" key="6">
    <source>
        <dbReference type="PIRNR" id="PIRNR002889"/>
    </source>
</evidence>
<dbReference type="Pfam" id="PF00460">
    <property type="entry name" value="Flg_bb_rod"/>
    <property type="match status" value="1"/>
</dbReference>
<comment type="subunit">
    <text evidence="6">The basal body constitutes a major portion of the flagellar organelle and consists of a number of rings mounted on a central rod.</text>
</comment>
<comment type="subcellular location">
    <subcellularLocation>
        <location evidence="1 6">Bacterial flagellum basal body</location>
    </subcellularLocation>
</comment>
<keyword evidence="8" id="KW-0966">Cell projection</keyword>
<gene>
    <name evidence="8" type="primary">flgB</name>
    <name evidence="8" type="ORF">MNR06_14240</name>
</gene>